<sequence length="150" mass="17562">MDYIKEAEKRLWHYRDLEKSIEQMNCDIARIVSRSSPSELNAVAMDITGIRSGKTDEAFNILLELKTLSESKKKTEEEIDQIAEILKDISKEKDCKLYGKVLYSWYVKRKDRDEIAKEIGYSVRQVYNIRDEAIRKFAVRILGIEALRVI</sequence>
<dbReference type="KEGG" id="mana:MAMMFC1_01710"/>
<reference evidence="2 3" key="1">
    <citation type="journal article" date="2018" name="Int. J. Syst. Evol. Microbiol.">
        <title>Methylomusa anaerophila gen. nov., sp. nov., an anaerobic methanol-utilizing bacterium isolated from a microbial fuel cell.</title>
        <authorList>
            <person name="Amano N."/>
            <person name="Yamamuro A."/>
            <person name="Miyahara M."/>
            <person name="Kouzuma A."/>
            <person name="Abe T."/>
            <person name="Watanabe K."/>
        </authorList>
    </citation>
    <scope>NUCLEOTIDE SEQUENCE [LARGE SCALE GENOMIC DNA]</scope>
    <source>
        <strain evidence="2 3">MMFC1</strain>
    </source>
</reference>
<dbReference type="OrthoDB" id="1682114at2"/>
<accession>A0A348AIZ4</accession>
<dbReference type="EMBL" id="AP018449">
    <property type="protein sequence ID" value="BBB91042.1"/>
    <property type="molecule type" value="Genomic_DNA"/>
</dbReference>
<proteinExistence type="predicted"/>
<organism evidence="2 3">
    <name type="scientific">Methylomusa anaerophila</name>
    <dbReference type="NCBI Taxonomy" id="1930071"/>
    <lineage>
        <taxon>Bacteria</taxon>
        <taxon>Bacillati</taxon>
        <taxon>Bacillota</taxon>
        <taxon>Negativicutes</taxon>
        <taxon>Selenomonadales</taxon>
        <taxon>Sporomusaceae</taxon>
        <taxon>Methylomusa</taxon>
    </lineage>
</organism>
<keyword evidence="3" id="KW-1185">Reference proteome</keyword>
<dbReference type="Proteomes" id="UP000276437">
    <property type="component" value="Chromosome"/>
</dbReference>
<dbReference type="AlphaFoldDB" id="A0A348AIZ4"/>
<evidence type="ECO:0000256" key="1">
    <source>
        <dbReference type="SAM" id="Coils"/>
    </source>
</evidence>
<protein>
    <recommendedName>
        <fullName evidence="4">Phage transcriptional regulator, RinA family</fullName>
    </recommendedName>
</protein>
<name>A0A348AIZ4_9FIRM</name>
<feature type="coiled-coil region" evidence="1">
    <location>
        <begin position="65"/>
        <end position="92"/>
    </location>
</feature>
<gene>
    <name evidence="2" type="ORF">MAMMFC1_01710</name>
</gene>
<keyword evidence="1" id="KW-0175">Coiled coil</keyword>
<evidence type="ECO:0008006" key="4">
    <source>
        <dbReference type="Google" id="ProtNLM"/>
    </source>
</evidence>
<dbReference type="RefSeq" id="WP_126308108.1">
    <property type="nucleotide sequence ID" value="NZ_AP018449.1"/>
</dbReference>
<evidence type="ECO:0000313" key="3">
    <source>
        <dbReference type="Proteomes" id="UP000276437"/>
    </source>
</evidence>
<evidence type="ECO:0000313" key="2">
    <source>
        <dbReference type="EMBL" id="BBB91042.1"/>
    </source>
</evidence>